<dbReference type="Gene3D" id="1.10.287.1080">
    <property type="entry name" value="MazG-like"/>
    <property type="match status" value="1"/>
</dbReference>
<dbReference type="RefSeq" id="WP_349228471.1">
    <property type="nucleotide sequence ID" value="NZ_JBBMFJ010000003.1"/>
</dbReference>
<dbReference type="InterPro" id="IPR048015">
    <property type="entry name" value="NTP-PPase_MazG-like_N"/>
</dbReference>
<comment type="caution">
    <text evidence="2">The sequence shown here is derived from an EMBL/GenBank/DDBJ whole genome shotgun (WGS) entry which is preliminary data.</text>
</comment>
<dbReference type="SUPFAM" id="SSF101386">
    <property type="entry name" value="all-alpha NTP pyrophosphatases"/>
    <property type="match status" value="1"/>
</dbReference>
<dbReference type="CDD" id="cd11528">
    <property type="entry name" value="NTP-PPase_MazG_Nterm"/>
    <property type="match status" value="1"/>
</dbReference>
<evidence type="ECO:0000259" key="1">
    <source>
        <dbReference type="Pfam" id="PF03819"/>
    </source>
</evidence>
<dbReference type="PANTHER" id="PTHR30522:SF0">
    <property type="entry name" value="NUCLEOSIDE TRIPHOSPHATE PYROPHOSPHOHYDROLASE"/>
    <property type="match status" value="1"/>
</dbReference>
<name>A0ABV1HII0_9FIRM</name>
<dbReference type="NCBIfam" id="TIGR00444">
    <property type="entry name" value="mazG"/>
    <property type="match status" value="1"/>
</dbReference>
<reference evidence="2 3" key="1">
    <citation type="submission" date="2024-03" db="EMBL/GenBank/DDBJ databases">
        <title>Human intestinal bacterial collection.</title>
        <authorList>
            <person name="Pauvert C."/>
            <person name="Hitch T.C.A."/>
            <person name="Clavel T."/>
        </authorList>
    </citation>
    <scope>NUCLEOTIDE SEQUENCE [LARGE SCALE GENOMIC DNA]</scope>
    <source>
        <strain evidence="2 3">CLA-AP-H27</strain>
    </source>
</reference>
<organism evidence="2 3">
    <name type="scientific">Ventrimonas faecis</name>
    <dbReference type="NCBI Taxonomy" id="3133170"/>
    <lineage>
        <taxon>Bacteria</taxon>
        <taxon>Bacillati</taxon>
        <taxon>Bacillota</taxon>
        <taxon>Clostridia</taxon>
        <taxon>Lachnospirales</taxon>
        <taxon>Lachnospiraceae</taxon>
        <taxon>Ventrimonas</taxon>
    </lineage>
</organism>
<protein>
    <submittedName>
        <fullName evidence="2">MazG family protein</fullName>
    </submittedName>
</protein>
<dbReference type="Proteomes" id="UP001437460">
    <property type="component" value="Unassembled WGS sequence"/>
</dbReference>
<evidence type="ECO:0000313" key="2">
    <source>
        <dbReference type="EMBL" id="MEQ2562116.1"/>
    </source>
</evidence>
<gene>
    <name evidence="2" type="ORF">WMO41_02805</name>
</gene>
<dbReference type="InterPro" id="IPR004518">
    <property type="entry name" value="MazG-like_dom"/>
</dbReference>
<dbReference type="PANTHER" id="PTHR30522">
    <property type="entry name" value="NUCLEOSIDE TRIPHOSPHATE PYROPHOSPHOHYDROLASE"/>
    <property type="match status" value="1"/>
</dbReference>
<sequence>MNENYDPLDKELNRLVQVIARLRAEDGCPWDREQTHGSLKAACVEEAAEVVGGINILEQTGNAENLKEELGDLLLQVVMHAQIAKEEGLFTLEDVMRGITDKMIRRHPHVFGTTAVSGSDEVLVNWAEIKKQEKEGKEWMESYLPGAFDEAEELIGAARKRKGFQ</sequence>
<proteinExistence type="predicted"/>
<feature type="domain" description="NTP pyrophosphohydrolase MazG-like" evidence="1">
    <location>
        <begin position="34"/>
        <end position="111"/>
    </location>
</feature>
<dbReference type="Pfam" id="PF03819">
    <property type="entry name" value="MazG"/>
    <property type="match status" value="1"/>
</dbReference>
<dbReference type="InterPro" id="IPR011551">
    <property type="entry name" value="NTP_PyrPHydrolase_MazG"/>
</dbReference>
<keyword evidence="3" id="KW-1185">Reference proteome</keyword>
<accession>A0ABV1HII0</accession>
<evidence type="ECO:0000313" key="3">
    <source>
        <dbReference type="Proteomes" id="UP001437460"/>
    </source>
</evidence>
<dbReference type="EMBL" id="JBBMFJ010000003">
    <property type="protein sequence ID" value="MEQ2562116.1"/>
    <property type="molecule type" value="Genomic_DNA"/>
</dbReference>